<comment type="caution">
    <text evidence="1">The sequence shown here is derived from an EMBL/GenBank/DDBJ whole genome shotgun (WGS) entry which is preliminary data.</text>
</comment>
<dbReference type="AlphaFoldDB" id="A0A9D1J1T1"/>
<organism evidence="1 2">
    <name type="scientific">Candidatus Gallacutalibacter pullicola</name>
    <dbReference type="NCBI Taxonomy" id="2840830"/>
    <lineage>
        <taxon>Bacteria</taxon>
        <taxon>Bacillati</taxon>
        <taxon>Bacillota</taxon>
        <taxon>Clostridia</taxon>
        <taxon>Eubacteriales</taxon>
        <taxon>Candidatus Gallacutalibacter</taxon>
    </lineage>
</organism>
<reference evidence="1" key="1">
    <citation type="submission" date="2020-10" db="EMBL/GenBank/DDBJ databases">
        <authorList>
            <person name="Gilroy R."/>
        </authorList>
    </citation>
    <scope>NUCLEOTIDE SEQUENCE</scope>
    <source>
        <strain evidence="1">ChiSjej1B19-7085</strain>
    </source>
</reference>
<name>A0A9D1J1T1_9FIRM</name>
<dbReference type="EMBL" id="DVHF01000116">
    <property type="protein sequence ID" value="HIR57921.1"/>
    <property type="molecule type" value="Genomic_DNA"/>
</dbReference>
<sequence length="161" mass="17758">MLRLPGNTPLPEAVSALLSKPDCRKAICLPQADGKLFVMDCAFLTSQNGVTLLAGLEQERTEAGSGFIRGLWFDQPAEIWLQSGEETLKLAAHVYRCHIAGPSFQFVLHQARARDPEGDLAAVWELIVDSCAQTEEPMPVPQEQHVRGCPEIHFDNPAILR</sequence>
<gene>
    <name evidence="1" type="ORF">IAA54_09655</name>
</gene>
<reference evidence="1" key="2">
    <citation type="journal article" date="2021" name="PeerJ">
        <title>Extensive microbial diversity within the chicken gut microbiome revealed by metagenomics and culture.</title>
        <authorList>
            <person name="Gilroy R."/>
            <person name="Ravi A."/>
            <person name="Getino M."/>
            <person name="Pursley I."/>
            <person name="Horton D.L."/>
            <person name="Alikhan N.F."/>
            <person name="Baker D."/>
            <person name="Gharbi K."/>
            <person name="Hall N."/>
            <person name="Watson M."/>
            <person name="Adriaenssens E.M."/>
            <person name="Foster-Nyarko E."/>
            <person name="Jarju S."/>
            <person name="Secka A."/>
            <person name="Antonio M."/>
            <person name="Oren A."/>
            <person name="Chaudhuri R.R."/>
            <person name="La Ragione R."/>
            <person name="Hildebrand F."/>
            <person name="Pallen M.J."/>
        </authorList>
    </citation>
    <scope>NUCLEOTIDE SEQUENCE</scope>
    <source>
        <strain evidence="1">ChiSjej1B19-7085</strain>
    </source>
</reference>
<evidence type="ECO:0000313" key="2">
    <source>
        <dbReference type="Proteomes" id="UP000886785"/>
    </source>
</evidence>
<dbReference type="Proteomes" id="UP000886785">
    <property type="component" value="Unassembled WGS sequence"/>
</dbReference>
<protein>
    <submittedName>
        <fullName evidence="1">Uncharacterized protein</fullName>
    </submittedName>
</protein>
<proteinExistence type="predicted"/>
<accession>A0A9D1J1T1</accession>
<evidence type="ECO:0000313" key="1">
    <source>
        <dbReference type="EMBL" id="HIR57921.1"/>
    </source>
</evidence>